<protein>
    <recommendedName>
        <fullName evidence="11">Ig-like domain-containing protein</fullName>
    </recommendedName>
</protein>
<dbReference type="InterPro" id="IPR003599">
    <property type="entry name" value="Ig_sub"/>
</dbReference>
<name>A0AAN9VPL6_9ORTH</name>
<sequence length="511" mass="53623">MRALRPAPARSAAAAPAVMGPLLLLAVCAAALVAGQLPPEEPEPEFLAPLENMTVTQGRHVSFTCVVNHLGSYKVAWIKSDSKAILAIHDHMVTHNPRLAVTHNGHNTWKLHVSNVQKNDSGTYMCQINTDPMRSQMGTLGVLIPPDILDDEASDTDNAAPEGGSVFLRCQATGVPEPAVLWRREDSRNIVFRHDGGREKLSAKTFDGETLLLSSIQRADMGAYLCIASNGVPPSVSKRFIVQVHFHPLIKVSNQLVAAPVTSDVLLECYVEASPKAMNSWYRDTDSLLTAGAALVAGEKLMEGSKYEMEETPLSDYALLMKLTIRSLEKRDFGRYMCASVNALGKVEGDVRLQELHLAPKTTAPAPARHDKARKKPSAHDKPRKKKKKKGERGREEEGDGSSAEEDGDEGDSSAAAGGGGGANGNGGAGGGGGAAWFAPHTTIMPASGSARPPWVTMLDGAASSTGGGGGGAGSGGGGGAGGVAAGSSLPWRVAAAALGAWALARQRRRL</sequence>
<proteinExistence type="predicted"/>
<dbReference type="SMART" id="SM00408">
    <property type="entry name" value="IGc2"/>
    <property type="match status" value="3"/>
</dbReference>
<evidence type="ECO:0000256" key="1">
    <source>
        <dbReference type="ARBA" id="ARBA00004236"/>
    </source>
</evidence>
<feature type="compositionally biased region" description="Acidic residues" evidence="9">
    <location>
        <begin position="397"/>
        <end position="412"/>
    </location>
</feature>
<dbReference type="PROSITE" id="PS50835">
    <property type="entry name" value="IG_LIKE"/>
    <property type="match status" value="3"/>
</dbReference>
<evidence type="ECO:0000313" key="12">
    <source>
        <dbReference type="EMBL" id="KAK7866546.1"/>
    </source>
</evidence>
<evidence type="ECO:0000259" key="11">
    <source>
        <dbReference type="PROSITE" id="PS50835"/>
    </source>
</evidence>
<dbReference type="InterPro" id="IPR007110">
    <property type="entry name" value="Ig-like_dom"/>
</dbReference>
<feature type="signal peptide" evidence="10">
    <location>
        <begin position="1"/>
        <end position="35"/>
    </location>
</feature>
<feature type="region of interest" description="Disordered" evidence="9">
    <location>
        <begin position="358"/>
        <end position="428"/>
    </location>
</feature>
<evidence type="ECO:0000256" key="8">
    <source>
        <dbReference type="ARBA" id="ARBA00023319"/>
    </source>
</evidence>
<evidence type="ECO:0000313" key="13">
    <source>
        <dbReference type="Proteomes" id="UP001378592"/>
    </source>
</evidence>
<dbReference type="EMBL" id="JAZDUA010000144">
    <property type="protein sequence ID" value="KAK7866546.1"/>
    <property type="molecule type" value="Genomic_DNA"/>
</dbReference>
<evidence type="ECO:0000256" key="2">
    <source>
        <dbReference type="ARBA" id="ARBA00022475"/>
    </source>
</evidence>
<feature type="compositionally biased region" description="Gly residues" evidence="9">
    <location>
        <begin position="417"/>
        <end position="428"/>
    </location>
</feature>
<feature type="domain" description="Ig-like" evidence="11">
    <location>
        <begin position="44"/>
        <end position="141"/>
    </location>
</feature>
<keyword evidence="7" id="KW-0325">Glycoprotein</keyword>
<feature type="domain" description="Ig-like" evidence="11">
    <location>
        <begin position="248"/>
        <end position="354"/>
    </location>
</feature>
<gene>
    <name evidence="12" type="ORF">R5R35_002875</name>
</gene>
<reference evidence="12 13" key="1">
    <citation type="submission" date="2024-03" db="EMBL/GenBank/DDBJ databases">
        <title>The genome assembly and annotation of the cricket Gryllus longicercus Weissman &amp; Gray.</title>
        <authorList>
            <person name="Szrajer S."/>
            <person name="Gray D."/>
            <person name="Ylla G."/>
        </authorList>
    </citation>
    <scope>NUCLEOTIDE SEQUENCE [LARGE SCALE GENOMIC DNA]</scope>
    <source>
        <strain evidence="12">DAG 2021-001</strain>
        <tissue evidence="12">Whole body minus gut</tissue>
    </source>
</reference>
<dbReference type="FunFam" id="2.60.40.10:FF:000328">
    <property type="entry name" value="CLUMA_CG000981, isoform A"/>
    <property type="match status" value="1"/>
</dbReference>
<keyword evidence="8" id="KW-0393">Immunoglobulin domain</keyword>
<evidence type="ECO:0000256" key="9">
    <source>
        <dbReference type="SAM" id="MobiDB-lite"/>
    </source>
</evidence>
<evidence type="ECO:0000256" key="3">
    <source>
        <dbReference type="ARBA" id="ARBA00022729"/>
    </source>
</evidence>
<comment type="subcellular location">
    <subcellularLocation>
        <location evidence="1">Cell membrane</location>
    </subcellularLocation>
</comment>
<dbReference type="Gene3D" id="2.60.40.10">
    <property type="entry name" value="Immunoglobulins"/>
    <property type="match status" value="3"/>
</dbReference>
<evidence type="ECO:0000256" key="6">
    <source>
        <dbReference type="ARBA" id="ARBA00023157"/>
    </source>
</evidence>
<dbReference type="GO" id="GO:0005886">
    <property type="term" value="C:plasma membrane"/>
    <property type="evidence" value="ECO:0007669"/>
    <property type="project" value="UniProtKB-SubCell"/>
</dbReference>
<keyword evidence="2" id="KW-1003">Cell membrane</keyword>
<dbReference type="SUPFAM" id="SSF48726">
    <property type="entry name" value="Immunoglobulin"/>
    <property type="match status" value="3"/>
</dbReference>
<keyword evidence="4" id="KW-0677">Repeat</keyword>
<keyword evidence="6" id="KW-1015">Disulfide bond</keyword>
<keyword evidence="3 10" id="KW-0732">Signal</keyword>
<dbReference type="PANTHER" id="PTHR12231">
    <property type="entry name" value="CTX-RELATED TYPE I TRANSMEMBRANE PROTEIN"/>
    <property type="match status" value="1"/>
</dbReference>
<evidence type="ECO:0000256" key="10">
    <source>
        <dbReference type="SAM" id="SignalP"/>
    </source>
</evidence>
<dbReference type="InterPro" id="IPR036179">
    <property type="entry name" value="Ig-like_dom_sf"/>
</dbReference>
<dbReference type="InterPro" id="IPR013098">
    <property type="entry name" value="Ig_I-set"/>
</dbReference>
<accession>A0AAN9VPL6</accession>
<dbReference type="InterPro" id="IPR051170">
    <property type="entry name" value="Neural/epithelial_adhesion"/>
</dbReference>
<keyword evidence="13" id="KW-1185">Reference proteome</keyword>
<dbReference type="PANTHER" id="PTHR12231:SF265">
    <property type="entry name" value="DPR-INTERACTING PROTEIN LAMBDA"/>
    <property type="match status" value="1"/>
</dbReference>
<feature type="domain" description="Ig-like" evidence="11">
    <location>
        <begin position="146"/>
        <end position="237"/>
    </location>
</feature>
<dbReference type="InterPro" id="IPR003598">
    <property type="entry name" value="Ig_sub2"/>
</dbReference>
<dbReference type="InterPro" id="IPR013783">
    <property type="entry name" value="Ig-like_fold"/>
</dbReference>
<dbReference type="GO" id="GO:0043005">
    <property type="term" value="C:neuron projection"/>
    <property type="evidence" value="ECO:0007669"/>
    <property type="project" value="TreeGrafter"/>
</dbReference>
<evidence type="ECO:0000256" key="5">
    <source>
        <dbReference type="ARBA" id="ARBA00023136"/>
    </source>
</evidence>
<feature type="chain" id="PRO_5042965651" description="Ig-like domain-containing protein" evidence="10">
    <location>
        <begin position="36"/>
        <end position="511"/>
    </location>
</feature>
<comment type="caution">
    <text evidence="12">The sequence shown here is derived from an EMBL/GenBank/DDBJ whole genome shotgun (WGS) entry which is preliminary data.</text>
</comment>
<feature type="compositionally biased region" description="Gly residues" evidence="9">
    <location>
        <begin position="466"/>
        <end position="485"/>
    </location>
</feature>
<evidence type="ECO:0000256" key="4">
    <source>
        <dbReference type="ARBA" id="ARBA00022737"/>
    </source>
</evidence>
<dbReference type="Pfam" id="PF07679">
    <property type="entry name" value="I-set"/>
    <property type="match status" value="2"/>
</dbReference>
<dbReference type="SMART" id="SM00409">
    <property type="entry name" value="IG"/>
    <property type="match status" value="3"/>
</dbReference>
<dbReference type="AlphaFoldDB" id="A0AAN9VPL6"/>
<dbReference type="Pfam" id="PF13927">
    <property type="entry name" value="Ig_3"/>
    <property type="match status" value="1"/>
</dbReference>
<feature type="compositionally biased region" description="Basic residues" evidence="9">
    <location>
        <begin position="371"/>
        <end position="392"/>
    </location>
</feature>
<feature type="region of interest" description="Disordered" evidence="9">
    <location>
        <begin position="459"/>
        <end position="487"/>
    </location>
</feature>
<dbReference type="Proteomes" id="UP001378592">
    <property type="component" value="Unassembled WGS sequence"/>
</dbReference>
<keyword evidence="5" id="KW-0472">Membrane</keyword>
<organism evidence="12 13">
    <name type="scientific">Gryllus longicercus</name>
    <dbReference type="NCBI Taxonomy" id="2509291"/>
    <lineage>
        <taxon>Eukaryota</taxon>
        <taxon>Metazoa</taxon>
        <taxon>Ecdysozoa</taxon>
        <taxon>Arthropoda</taxon>
        <taxon>Hexapoda</taxon>
        <taxon>Insecta</taxon>
        <taxon>Pterygota</taxon>
        <taxon>Neoptera</taxon>
        <taxon>Polyneoptera</taxon>
        <taxon>Orthoptera</taxon>
        <taxon>Ensifera</taxon>
        <taxon>Gryllidea</taxon>
        <taxon>Grylloidea</taxon>
        <taxon>Gryllidae</taxon>
        <taxon>Gryllinae</taxon>
        <taxon>Gryllus</taxon>
    </lineage>
</organism>
<evidence type="ECO:0000256" key="7">
    <source>
        <dbReference type="ARBA" id="ARBA00023180"/>
    </source>
</evidence>